<proteinExistence type="predicted"/>
<dbReference type="STRING" id="1834191.A5886_001434"/>
<reference evidence="1 2" key="1">
    <citation type="submission" date="2017-05" db="EMBL/GenBank/DDBJ databases">
        <title>The Genome Sequence of Enterococcus sp. 8G7_MSG3316.</title>
        <authorList>
            <consortium name="The Broad Institute Genomics Platform"/>
            <consortium name="The Broad Institute Genomic Center for Infectious Diseases"/>
            <person name="Earl A."/>
            <person name="Manson A."/>
            <person name="Schwartman J."/>
            <person name="Gilmore M."/>
            <person name="Abouelleil A."/>
            <person name="Cao P."/>
            <person name="Chapman S."/>
            <person name="Cusick C."/>
            <person name="Shea T."/>
            <person name="Young S."/>
            <person name="Neafsey D."/>
            <person name="Nusbaum C."/>
            <person name="Birren B."/>
        </authorList>
    </citation>
    <scope>NUCLEOTIDE SEQUENCE [LARGE SCALE GENOMIC DNA]</scope>
    <source>
        <strain evidence="1 2">8G7_MSG3316</strain>
    </source>
</reference>
<dbReference type="AlphaFoldDB" id="A0A242A5P1"/>
<evidence type="ECO:0000313" key="1">
    <source>
        <dbReference type="EMBL" id="OTN76357.1"/>
    </source>
</evidence>
<dbReference type="EMBL" id="NGKU01000001">
    <property type="protein sequence ID" value="OTN76357.1"/>
    <property type="molecule type" value="Genomic_DNA"/>
</dbReference>
<sequence>MICAVFILAGCNDDMSENEFPNTLESSYSSQISERSGDLQNMYFEYQAVPETYYELSEVQGNLVEMFYEMYESLKYDQL</sequence>
<protein>
    <submittedName>
        <fullName evidence="1">Uncharacterized protein</fullName>
    </submittedName>
</protein>
<keyword evidence="2" id="KW-1185">Reference proteome</keyword>
<evidence type="ECO:0000313" key="2">
    <source>
        <dbReference type="Proteomes" id="UP000195043"/>
    </source>
</evidence>
<dbReference type="Proteomes" id="UP000195043">
    <property type="component" value="Unassembled WGS sequence"/>
</dbReference>
<gene>
    <name evidence="1" type="ORF">A5886_001434</name>
</gene>
<accession>A0A242A5P1</accession>
<comment type="caution">
    <text evidence="1">The sequence shown here is derived from an EMBL/GenBank/DDBJ whole genome shotgun (WGS) entry which is preliminary data.</text>
</comment>
<name>A0A242A5P1_9ENTE</name>
<organism evidence="1 2">
    <name type="scientific">Candidatus Enterococcus testudinis</name>
    <dbReference type="NCBI Taxonomy" id="1834191"/>
    <lineage>
        <taxon>Bacteria</taxon>
        <taxon>Bacillati</taxon>
        <taxon>Bacillota</taxon>
        <taxon>Bacilli</taxon>
        <taxon>Lactobacillales</taxon>
        <taxon>Enterococcaceae</taxon>
        <taxon>Enterococcus</taxon>
    </lineage>
</organism>